<dbReference type="SUPFAM" id="SSF111369">
    <property type="entry name" value="HlyD-like secretion proteins"/>
    <property type="match status" value="1"/>
</dbReference>
<accession>A0A1I5H7P2</accession>
<reference evidence="6 7" key="1">
    <citation type="submission" date="2016-10" db="EMBL/GenBank/DDBJ databases">
        <authorList>
            <person name="de Groot N.N."/>
        </authorList>
    </citation>
    <scope>NUCLEOTIDE SEQUENCE [LARGE SCALE GENOMIC DNA]</scope>
    <source>
        <strain evidence="6 7">CGMCC 1.9157</strain>
    </source>
</reference>
<feature type="coiled-coil region" evidence="3">
    <location>
        <begin position="72"/>
        <end position="125"/>
    </location>
</feature>
<feature type="domain" description="YbhG-like alpha-helical hairpin" evidence="5">
    <location>
        <begin position="64"/>
        <end position="186"/>
    </location>
</feature>
<evidence type="ECO:0000256" key="4">
    <source>
        <dbReference type="SAM" id="SignalP"/>
    </source>
</evidence>
<name>A0A1I5H7P2_9HYPH</name>
<dbReference type="GO" id="GO:0030313">
    <property type="term" value="C:cell envelope"/>
    <property type="evidence" value="ECO:0007669"/>
    <property type="project" value="UniProtKB-SubCell"/>
</dbReference>
<proteinExistence type="predicted"/>
<keyword evidence="4" id="KW-0732">Signal</keyword>
<evidence type="ECO:0000256" key="1">
    <source>
        <dbReference type="ARBA" id="ARBA00004196"/>
    </source>
</evidence>
<comment type="subcellular location">
    <subcellularLocation>
        <location evidence="1">Cell envelope</location>
    </subcellularLocation>
</comment>
<dbReference type="Pfam" id="PF25881">
    <property type="entry name" value="HH_YBHG"/>
    <property type="match status" value="1"/>
</dbReference>
<evidence type="ECO:0000313" key="7">
    <source>
        <dbReference type="Proteomes" id="UP000199236"/>
    </source>
</evidence>
<evidence type="ECO:0000259" key="5">
    <source>
        <dbReference type="Pfam" id="PF25881"/>
    </source>
</evidence>
<evidence type="ECO:0000313" key="6">
    <source>
        <dbReference type="EMBL" id="SFO44213.1"/>
    </source>
</evidence>
<gene>
    <name evidence="6" type="ORF">SAMN04488056_10673</name>
</gene>
<dbReference type="Gene3D" id="6.10.140.1990">
    <property type="match status" value="1"/>
</dbReference>
<dbReference type="RefSeq" id="WP_090072850.1">
    <property type="nucleotide sequence ID" value="NZ_FOVR01000006.1"/>
</dbReference>
<evidence type="ECO:0000256" key="2">
    <source>
        <dbReference type="ARBA" id="ARBA00023054"/>
    </source>
</evidence>
<dbReference type="InterPro" id="IPR030190">
    <property type="entry name" value="MacA_alpha-hairpin_sf"/>
</dbReference>
<evidence type="ECO:0000256" key="3">
    <source>
        <dbReference type="SAM" id="Coils"/>
    </source>
</evidence>
<feature type="signal peptide" evidence="4">
    <location>
        <begin position="1"/>
        <end position="24"/>
    </location>
</feature>
<dbReference type="InterPro" id="IPR050465">
    <property type="entry name" value="UPF0194_transport"/>
</dbReference>
<dbReference type="GO" id="GO:0019898">
    <property type="term" value="C:extrinsic component of membrane"/>
    <property type="evidence" value="ECO:0007669"/>
    <property type="project" value="InterPro"/>
</dbReference>
<feature type="coiled-coil region" evidence="3">
    <location>
        <begin position="162"/>
        <end position="189"/>
    </location>
</feature>
<protein>
    <submittedName>
        <fullName evidence="6">HlyD family secretion protein</fullName>
    </submittedName>
</protein>
<organism evidence="6 7">
    <name type="scientific">Cohaesibacter marisflavi</name>
    <dbReference type="NCBI Taxonomy" id="655353"/>
    <lineage>
        <taxon>Bacteria</taxon>
        <taxon>Pseudomonadati</taxon>
        <taxon>Pseudomonadota</taxon>
        <taxon>Alphaproteobacteria</taxon>
        <taxon>Hyphomicrobiales</taxon>
        <taxon>Cohaesibacteraceae</taxon>
    </lineage>
</organism>
<dbReference type="Gene3D" id="2.40.50.100">
    <property type="match status" value="1"/>
</dbReference>
<dbReference type="Gene3D" id="1.10.287.470">
    <property type="entry name" value="Helix hairpin bin"/>
    <property type="match status" value="1"/>
</dbReference>
<dbReference type="Gene3D" id="2.40.30.170">
    <property type="match status" value="1"/>
</dbReference>
<dbReference type="OrthoDB" id="9809385at2"/>
<dbReference type="InterPro" id="IPR059052">
    <property type="entry name" value="HH_YbhG-like"/>
</dbReference>
<dbReference type="PANTHER" id="PTHR32347:SF23">
    <property type="entry name" value="BLL5650 PROTEIN"/>
    <property type="match status" value="1"/>
</dbReference>
<dbReference type="STRING" id="655353.SAMN04488056_10673"/>
<dbReference type="PANTHER" id="PTHR32347">
    <property type="entry name" value="EFFLUX SYSTEM COMPONENT YKNX-RELATED"/>
    <property type="match status" value="1"/>
</dbReference>
<dbReference type="AlphaFoldDB" id="A0A1I5H7P2"/>
<dbReference type="GO" id="GO:1990195">
    <property type="term" value="C:macrolide transmembrane transporter complex"/>
    <property type="evidence" value="ECO:0007669"/>
    <property type="project" value="InterPro"/>
</dbReference>
<feature type="chain" id="PRO_5011476393" evidence="4">
    <location>
        <begin position="25"/>
        <end position="320"/>
    </location>
</feature>
<keyword evidence="2 3" id="KW-0175">Coiled coil</keyword>
<dbReference type="GO" id="GO:1990961">
    <property type="term" value="P:xenobiotic detoxification by transmembrane export across the plasma membrane"/>
    <property type="evidence" value="ECO:0007669"/>
    <property type="project" value="InterPro"/>
</dbReference>
<dbReference type="Proteomes" id="UP000199236">
    <property type="component" value="Unassembled WGS sequence"/>
</dbReference>
<sequence>MSFLCSLPVIGVLIAACLPPSPLATGYVEGTYIKVAPIETARIIDVPVQRGDHVVPDQIVARLEKQDAAIAVDNAKAALSQAKSTLANLEQGARPEKIAALQASLKAAELSARQAERDMTRQRTLLEKGSVAQSVYDTARTAYDVAKAQAEEIRSNLAYTSLPARENEIAAAKAAVEQAEAALKSAQWKEEQRTLMASVTGVVTDIIHEAGEMAGPQVPILEILPDDGIKLKLYIPEESLASIQMGSKLTITCDSCGDDLSATVSYISDGPEFTPPVIYSLENRQKLVYLIEAKASEGSKLNPGQIVSAWLTDAGSGGSR</sequence>
<keyword evidence="7" id="KW-1185">Reference proteome</keyword>
<dbReference type="EMBL" id="FOVR01000006">
    <property type="protein sequence ID" value="SFO44213.1"/>
    <property type="molecule type" value="Genomic_DNA"/>
</dbReference>